<dbReference type="Pfam" id="PF00092">
    <property type="entry name" value="VWA"/>
    <property type="match status" value="1"/>
</dbReference>
<dbReference type="InterPro" id="IPR036465">
    <property type="entry name" value="vWFA_dom_sf"/>
</dbReference>
<dbReference type="InterPro" id="IPR013642">
    <property type="entry name" value="CLCA_N"/>
</dbReference>
<keyword evidence="2" id="KW-0732">Signal</keyword>
<dbReference type="SMART" id="SM00327">
    <property type="entry name" value="VWA"/>
    <property type="match status" value="1"/>
</dbReference>
<keyword evidence="5" id="KW-1185">Reference proteome</keyword>
<comment type="caution">
    <text evidence="4">The sequence shown here is derived from an EMBL/GenBank/DDBJ whole genome shotgun (WGS) entry which is preliminary data.</text>
</comment>
<organism evidence="4 5">
    <name type="scientific">Clavelina lepadiformis</name>
    <name type="common">Light-bulb sea squirt</name>
    <name type="synonym">Ascidia lepadiformis</name>
    <dbReference type="NCBI Taxonomy" id="159417"/>
    <lineage>
        <taxon>Eukaryota</taxon>
        <taxon>Metazoa</taxon>
        <taxon>Chordata</taxon>
        <taxon>Tunicata</taxon>
        <taxon>Ascidiacea</taxon>
        <taxon>Aplousobranchia</taxon>
        <taxon>Clavelinidae</taxon>
        <taxon>Clavelina</taxon>
    </lineage>
</organism>
<dbReference type="PANTHER" id="PTHR10579">
    <property type="entry name" value="CALCIUM-ACTIVATED CHLORIDE CHANNEL REGULATOR"/>
    <property type="match status" value="1"/>
</dbReference>
<evidence type="ECO:0000313" key="5">
    <source>
        <dbReference type="Proteomes" id="UP001642483"/>
    </source>
</evidence>
<dbReference type="PANTHER" id="PTHR10579:SF172">
    <property type="entry name" value="CALCIUM-ACTIVATED CHLORIDE CHANNEL REGULATOR 4 PRECURSOR-RELATED"/>
    <property type="match status" value="1"/>
</dbReference>
<proteinExistence type="predicted"/>
<dbReference type="InterPro" id="IPR002035">
    <property type="entry name" value="VWF_A"/>
</dbReference>
<feature type="chain" id="PRO_5046965958" description="VWFA domain-containing protein" evidence="2">
    <location>
        <begin position="23"/>
        <end position="946"/>
    </location>
</feature>
<protein>
    <recommendedName>
        <fullName evidence="3">VWFA domain-containing protein</fullName>
    </recommendedName>
</protein>
<dbReference type="CDD" id="cd00198">
    <property type="entry name" value="vWFA"/>
    <property type="match status" value="1"/>
</dbReference>
<keyword evidence="1" id="KW-1133">Transmembrane helix</keyword>
<evidence type="ECO:0000313" key="4">
    <source>
        <dbReference type="EMBL" id="CAK8682034.1"/>
    </source>
</evidence>
<feature type="signal peptide" evidence="2">
    <location>
        <begin position="1"/>
        <end position="22"/>
    </location>
</feature>
<dbReference type="NCBIfam" id="NF041940">
    <property type="entry name" value="choice_anch_X"/>
    <property type="match status" value="1"/>
</dbReference>
<evidence type="ECO:0000256" key="1">
    <source>
        <dbReference type="SAM" id="Phobius"/>
    </source>
</evidence>
<feature type="domain" description="VWFA" evidence="3">
    <location>
        <begin position="320"/>
        <end position="522"/>
    </location>
</feature>
<dbReference type="PROSITE" id="PS50234">
    <property type="entry name" value="VWFA"/>
    <property type="match status" value="1"/>
</dbReference>
<reference evidence="4 5" key="1">
    <citation type="submission" date="2024-02" db="EMBL/GenBank/DDBJ databases">
        <authorList>
            <person name="Daric V."/>
            <person name="Darras S."/>
        </authorList>
    </citation>
    <scope>NUCLEOTIDE SEQUENCE [LARGE SCALE GENOMIC DNA]</scope>
</reference>
<accession>A0ABP0FUE4</accession>
<evidence type="ECO:0000259" key="3">
    <source>
        <dbReference type="PROSITE" id="PS50234"/>
    </source>
</evidence>
<feature type="transmembrane region" description="Helical" evidence="1">
    <location>
        <begin position="926"/>
        <end position="945"/>
    </location>
</feature>
<keyword evidence="1" id="KW-0812">Transmembrane</keyword>
<keyword evidence="1" id="KW-0472">Membrane</keyword>
<evidence type="ECO:0000256" key="2">
    <source>
        <dbReference type="SAM" id="SignalP"/>
    </source>
</evidence>
<gene>
    <name evidence="4" type="ORF">CVLEPA_LOCUS12255</name>
</gene>
<dbReference type="SUPFAM" id="SSF53300">
    <property type="entry name" value="vWA-like"/>
    <property type="match status" value="1"/>
</dbReference>
<dbReference type="Pfam" id="PF08434">
    <property type="entry name" value="CLCA"/>
    <property type="match status" value="1"/>
</dbReference>
<sequence>MILVNLSFSLCVLACFKGAIVSSSIVTISNNGYSGLLIAINPEVPESSELIDAIKEVWTDASKALYTATKQRAYFDQITILVPKFWNEGTYQPAGKETYDAADVLVAYPNPVYQDQPYTLQYGGCGEPGTYIHLTPSYLVNDSFVDIFGPKGKAMAHEWGHYRWGVFDESPTYGYDPFYYNSMGQIEATRCPVNLKGEFKVIDYSTTGTARDCQRNVQDGLPEDNCVFFPYEEQSSYLTSSFMSNQYIKQVELFCHNDESDPYNIHNKEAPNEQNRLCNLRSTWEVILDSSDFANVNSPNLVFLDTSPTFNIIKPTSSKRYVLVLDTSGSMDGTKLEQMRQVVSIFIGQFVPTGDQVALVEFASSASKLSSLRTLTDQSDRDSLLTKLPIDASGGTCIGCGLQSALEILEENGKNPVGGNIVVFTDGEENEKPYVKDVSDQVLQAGGVVHAIFFSTSAKNDLATLVVDSGGIWFFGSEVNINSILGAFQSLASPNDGDVYSEIFQVHSSTFDVDKHSTYNGYVDIDSTVGNNTVFTFTWDQYDIQIEVVLEHPSGCIYSTNHLANANDCTGQPLDKVDLTFKVVSFPLPGTADPGRWRYYVSTAADRSQKVITSVTSQASDRSKQPIVVSSGLDKTDVGTGDAIVVYAQVSQGFAPVLDANVLALVQQPDGTVKELELYDAGAAPDVRADDGVYSRFFTSYSKPGSYGVQVTVSQTVNSYKATRVAGSRAPVNFGTIKADGSVNINPDGMQYVGTNDVTPVETGNFSRVVTNEGFQYTGIAVSGTVDFFPPNQISDLKAEQMDVNDPNSGVTLSFTAPGNDYDQGTAFRYELRYVINNVTQLVDSFESCTLVKKSDVIKGNLTQPKVAGSKETFLISTDVAVTSDQITLGFALLAIDESGQKADPSNVAPIVYFYSSPTGGDASRVVAAMTSVFFAVALMLFRLMI</sequence>
<dbReference type="InterPro" id="IPR051266">
    <property type="entry name" value="CLCR"/>
</dbReference>
<dbReference type="Gene3D" id="3.40.50.410">
    <property type="entry name" value="von Willebrand factor, type A domain"/>
    <property type="match status" value="1"/>
</dbReference>
<dbReference type="Proteomes" id="UP001642483">
    <property type="component" value="Unassembled WGS sequence"/>
</dbReference>
<dbReference type="EMBL" id="CAWYQH010000090">
    <property type="protein sequence ID" value="CAK8682034.1"/>
    <property type="molecule type" value="Genomic_DNA"/>
</dbReference>
<name>A0ABP0FUE4_CLALP</name>